<dbReference type="AlphaFoldDB" id="A0A8T2GMI6"/>
<feature type="region of interest" description="Disordered" evidence="1">
    <location>
        <begin position="1"/>
        <end position="34"/>
    </location>
</feature>
<reference evidence="2 3" key="1">
    <citation type="submission" date="2020-12" db="EMBL/GenBank/DDBJ databases">
        <title>Concerted genomic and epigenomic changes stabilize Arabidopsis allopolyploids.</title>
        <authorList>
            <person name="Chen Z."/>
        </authorList>
    </citation>
    <scope>NUCLEOTIDE SEQUENCE [LARGE SCALE GENOMIC DNA]</scope>
    <source>
        <strain evidence="2">Allo738</strain>
        <tissue evidence="2">Leaf</tissue>
    </source>
</reference>
<evidence type="ECO:0000313" key="3">
    <source>
        <dbReference type="Proteomes" id="UP000694240"/>
    </source>
</evidence>
<accession>A0A8T2GMI6</accession>
<dbReference type="EMBL" id="JAEFBK010000001">
    <property type="protein sequence ID" value="KAG7648548.1"/>
    <property type="molecule type" value="Genomic_DNA"/>
</dbReference>
<comment type="caution">
    <text evidence="2">The sequence shown here is derived from an EMBL/GenBank/DDBJ whole genome shotgun (WGS) entry which is preliminary data.</text>
</comment>
<organism evidence="2 3">
    <name type="scientific">Arabidopsis thaliana x Arabidopsis arenosa</name>
    <dbReference type="NCBI Taxonomy" id="1240361"/>
    <lineage>
        <taxon>Eukaryota</taxon>
        <taxon>Viridiplantae</taxon>
        <taxon>Streptophyta</taxon>
        <taxon>Embryophyta</taxon>
        <taxon>Tracheophyta</taxon>
        <taxon>Spermatophyta</taxon>
        <taxon>Magnoliopsida</taxon>
        <taxon>eudicotyledons</taxon>
        <taxon>Gunneridae</taxon>
        <taxon>Pentapetalae</taxon>
        <taxon>rosids</taxon>
        <taxon>malvids</taxon>
        <taxon>Brassicales</taxon>
        <taxon>Brassicaceae</taxon>
        <taxon>Camelineae</taxon>
        <taxon>Arabidopsis</taxon>
    </lineage>
</organism>
<evidence type="ECO:0000313" key="2">
    <source>
        <dbReference type="EMBL" id="KAG7648548.1"/>
    </source>
</evidence>
<keyword evidence="3" id="KW-1185">Reference proteome</keyword>
<dbReference type="Proteomes" id="UP000694240">
    <property type="component" value="Chromosome 1"/>
</dbReference>
<proteinExistence type="predicted"/>
<gene>
    <name evidence="2" type="ORF">ISN45_At01g035160</name>
</gene>
<name>A0A8T2GMI6_9BRAS</name>
<evidence type="ECO:0000256" key="1">
    <source>
        <dbReference type="SAM" id="MobiDB-lite"/>
    </source>
</evidence>
<protein>
    <submittedName>
        <fullName evidence="2">Uncharacterized protein</fullName>
    </submittedName>
</protein>
<sequence length="128" mass="13877">MVTFKRGHSDVDKVSMTLDSPNSMHAPSKEHIRKHTRFCSKEGGGLAKILSNEEEGCNKGFLNALTEDQWLATQKIDPPCGVDVSTGHGASDGPRVSSPAINEVVKWEGKCRTPLPSTIACLVVSRME</sequence>